<name>A0ABQ2JBT3_9DEIO</name>
<dbReference type="RefSeq" id="WP_189058276.1">
    <property type="nucleotide sequence ID" value="NZ_BMOR01000018.1"/>
</dbReference>
<dbReference type="InterPro" id="IPR050493">
    <property type="entry name" value="FAD-dep_Monooxygenase_BioMet"/>
</dbReference>
<keyword evidence="5" id="KW-1185">Reference proteome</keyword>
<keyword evidence="2 4" id="KW-0503">Monooxygenase</keyword>
<dbReference type="InterPro" id="IPR036188">
    <property type="entry name" value="FAD/NAD-bd_sf"/>
</dbReference>
<dbReference type="SUPFAM" id="SSF51905">
    <property type="entry name" value="FAD/NAD(P)-binding domain"/>
    <property type="match status" value="1"/>
</dbReference>
<dbReference type="PANTHER" id="PTHR13789:SF309">
    <property type="entry name" value="PUTATIVE (AFU_ORTHOLOGUE AFUA_6G14510)-RELATED"/>
    <property type="match status" value="1"/>
</dbReference>
<reference evidence="5" key="1">
    <citation type="journal article" date="2019" name="Int. J. Syst. Evol. Microbiol.">
        <title>The Global Catalogue of Microorganisms (GCM) 10K type strain sequencing project: providing services to taxonomists for standard genome sequencing and annotation.</title>
        <authorList>
            <consortium name="The Broad Institute Genomics Platform"/>
            <consortium name="The Broad Institute Genome Sequencing Center for Infectious Disease"/>
            <person name="Wu L."/>
            <person name="Ma J."/>
        </authorList>
    </citation>
    <scope>NUCLEOTIDE SEQUENCE [LARGE SCALE GENOMIC DNA]</scope>
    <source>
        <strain evidence="5">JCM 16918</strain>
    </source>
</reference>
<dbReference type="InterPro" id="IPR002938">
    <property type="entry name" value="FAD-bd"/>
</dbReference>
<proteinExistence type="predicted"/>
<feature type="domain" description="FAD-binding" evidence="3">
    <location>
        <begin position="4"/>
        <end position="325"/>
    </location>
</feature>
<comment type="caution">
    <text evidence="4">The sequence shown here is derived from an EMBL/GenBank/DDBJ whole genome shotgun (WGS) entry which is preliminary data.</text>
</comment>
<keyword evidence="1" id="KW-0560">Oxidoreductase</keyword>
<evidence type="ECO:0000313" key="4">
    <source>
        <dbReference type="EMBL" id="GGN43270.1"/>
    </source>
</evidence>
<dbReference type="GO" id="GO:0004497">
    <property type="term" value="F:monooxygenase activity"/>
    <property type="evidence" value="ECO:0007669"/>
    <property type="project" value="UniProtKB-KW"/>
</dbReference>
<evidence type="ECO:0000259" key="3">
    <source>
        <dbReference type="Pfam" id="PF01494"/>
    </source>
</evidence>
<evidence type="ECO:0000313" key="5">
    <source>
        <dbReference type="Proteomes" id="UP000645517"/>
    </source>
</evidence>
<dbReference type="EMBL" id="BMOR01000018">
    <property type="protein sequence ID" value="GGN43270.1"/>
    <property type="molecule type" value="Genomic_DNA"/>
</dbReference>
<accession>A0ABQ2JBT3</accession>
<dbReference type="Proteomes" id="UP000645517">
    <property type="component" value="Unassembled WGS sequence"/>
</dbReference>
<protein>
    <submittedName>
        <fullName evidence="4">Monooxygenase</fullName>
    </submittedName>
</protein>
<sequence length="382" mass="41007">MTRSVLIVGAGIGGLALAQALKRAGVHVQVMDKVTRFQPVGAGLILSGPALRVLSHLDLSGPVRAAGQPLTSAWLTDASGRVLQTMSYAPTGGAVGIHRAELHRVLSHGLTREIQFATTVQAMRQMPDGVEVTFSTGSAQRFDAVIGADGLHSSVRRLMFGHVPQRYAGYTSWRFVVRMPGPRHMVELWGQGSRLGLVPIGGGQTYGYITANAPEGSANGSVGRAAEVRQRGRAFGGVQDYLTQVTDDTAVIRTDIHEVRLPRWVQGHVALLGDAAHAMTPNLGQGAAMSLEDAWVLSEQLTGTPHVPVALARYQTLRWRRVNQLQSKSRVLGRIGQLEAGAARSLRDQAMRLTLPALVRRTAHTLEQLGPESKSSCPSRRG</sequence>
<dbReference type="PRINTS" id="PR00420">
    <property type="entry name" value="RNGMNOXGNASE"/>
</dbReference>
<evidence type="ECO:0000256" key="1">
    <source>
        <dbReference type="ARBA" id="ARBA00023002"/>
    </source>
</evidence>
<evidence type="ECO:0000256" key="2">
    <source>
        <dbReference type="ARBA" id="ARBA00023033"/>
    </source>
</evidence>
<dbReference type="PANTHER" id="PTHR13789">
    <property type="entry name" value="MONOOXYGENASE"/>
    <property type="match status" value="1"/>
</dbReference>
<dbReference type="Gene3D" id="3.50.50.60">
    <property type="entry name" value="FAD/NAD(P)-binding domain"/>
    <property type="match status" value="1"/>
</dbReference>
<dbReference type="Pfam" id="PF01494">
    <property type="entry name" value="FAD_binding_3"/>
    <property type="match status" value="1"/>
</dbReference>
<gene>
    <name evidence="4" type="ORF">GCM10010842_30560</name>
</gene>
<organism evidence="4 5">
    <name type="scientific">Deinococcus daejeonensis</name>
    <dbReference type="NCBI Taxonomy" id="1007098"/>
    <lineage>
        <taxon>Bacteria</taxon>
        <taxon>Thermotogati</taxon>
        <taxon>Deinococcota</taxon>
        <taxon>Deinococci</taxon>
        <taxon>Deinococcales</taxon>
        <taxon>Deinococcaceae</taxon>
        <taxon>Deinococcus</taxon>
    </lineage>
</organism>